<dbReference type="Proteomes" id="UP000027632">
    <property type="component" value="Unassembled WGS sequence"/>
</dbReference>
<evidence type="ECO:0000313" key="1">
    <source>
        <dbReference type="EMBL" id="KEG37926.1"/>
    </source>
</evidence>
<accession>A0ABR4SS89</accession>
<proteinExistence type="predicted"/>
<evidence type="ECO:0000313" key="2">
    <source>
        <dbReference type="Proteomes" id="UP000027632"/>
    </source>
</evidence>
<gene>
    <name evidence="1" type="ORF">DJ64_24610</name>
</gene>
<name>A0ABR4SS89_9ACTN</name>
<keyword evidence="2" id="KW-1185">Reference proteome</keyword>
<sequence length="122" mass="13385">MEQHMSARVRVVRGDHVDGEPVFEASVQPVGGPVRGLGGDECHQAGGVVAGRERHAAADRVEFGGVQWVGEGDFQGVVGHLSPPDWYQSMRLPQLRQRPIWPARGRRLVLCAAICRERRGGR</sequence>
<comment type="caution">
    <text evidence="1">The sequence shown here is derived from an EMBL/GenBank/DDBJ whole genome shotgun (WGS) entry which is preliminary data.</text>
</comment>
<protein>
    <submittedName>
        <fullName evidence="1">Uncharacterized protein</fullName>
    </submittedName>
</protein>
<reference evidence="1 2" key="1">
    <citation type="submission" date="2014-04" db="EMBL/GenBank/DDBJ databases">
        <title>Draft genome sequence of the novel Streptomyces griseorubens JSD-1 playing a role in carbon and nitrogen cycle.</title>
        <authorList>
            <consortium name="Shanghai Jiao Tong University"/>
            <person name="Feng H."/>
            <person name="Sun Y."/>
            <person name="Zhi Y."/>
            <person name="Mao L."/>
            <person name="Luo Y."/>
            <person name="Wei X."/>
            <person name="Zhou P."/>
        </authorList>
    </citation>
    <scope>NUCLEOTIDE SEQUENCE [LARGE SCALE GENOMIC DNA]</scope>
    <source>
        <strain evidence="1 2">JSD-1</strain>
    </source>
</reference>
<dbReference type="EMBL" id="JJMG01000246">
    <property type="protein sequence ID" value="KEG37926.1"/>
    <property type="molecule type" value="Genomic_DNA"/>
</dbReference>
<organism evidence="1 2">
    <name type="scientific">Streptomyces griseorubens</name>
    <dbReference type="NCBI Taxonomy" id="66897"/>
    <lineage>
        <taxon>Bacteria</taxon>
        <taxon>Bacillati</taxon>
        <taxon>Actinomycetota</taxon>
        <taxon>Actinomycetes</taxon>
        <taxon>Kitasatosporales</taxon>
        <taxon>Streptomycetaceae</taxon>
        <taxon>Streptomyces</taxon>
        <taxon>Streptomyces althioticus group</taxon>
    </lineage>
</organism>